<dbReference type="STRING" id="660470.Theba_1551"/>
<dbReference type="GO" id="GO:0017111">
    <property type="term" value="F:ribonucleoside triphosphate phosphatase activity"/>
    <property type="evidence" value="ECO:0007669"/>
    <property type="project" value="InterPro"/>
</dbReference>
<keyword evidence="2" id="KW-1185">Reference proteome</keyword>
<dbReference type="InterPro" id="IPR004948">
    <property type="entry name" value="Nuc-triphosphatase_THEP1"/>
</dbReference>
<gene>
    <name evidence="1" type="ORF">Theba_1551</name>
</gene>
<accession>I2F5M2</accession>
<dbReference type="Proteomes" id="UP000002881">
    <property type="component" value="Chromosome"/>
</dbReference>
<dbReference type="RefSeq" id="WP_014731135.1">
    <property type="nucleotide sequence ID" value="NC_017934.1"/>
</dbReference>
<dbReference type="GeneID" id="87108460"/>
<evidence type="ECO:0000313" key="1">
    <source>
        <dbReference type="EMBL" id="AFK07225.1"/>
    </source>
</evidence>
<keyword evidence="1" id="KW-0808">Transferase</keyword>
<name>I2F5M2_9BACT</name>
<dbReference type="InterPro" id="IPR027417">
    <property type="entry name" value="P-loop_NTPase"/>
</dbReference>
<evidence type="ECO:0000313" key="2">
    <source>
        <dbReference type="Proteomes" id="UP000002881"/>
    </source>
</evidence>
<dbReference type="EMBL" id="CP003532">
    <property type="protein sequence ID" value="AFK07225.1"/>
    <property type="molecule type" value="Genomic_DNA"/>
</dbReference>
<dbReference type="Pfam" id="PF03266">
    <property type="entry name" value="NTPase_1"/>
    <property type="match status" value="1"/>
</dbReference>
<dbReference type="AlphaFoldDB" id="I2F5M2"/>
<dbReference type="HOGENOM" id="CLU_103145_2_1_0"/>
<organism evidence="1 2">
    <name type="scientific">Mesotoga prima MesG1.Ag.4.2</name>
    <dbReference type="NCBI Taxonomy" id="660470"/>
    <lineage>
        <taxon>Bacteria</taxon>
        <taxon>Thermotogati</taxon>
        <taxon>Thermotogota</taxon>
        <taxon>Thermotogae</taxon>
        <taxon>Kosmotogales</taxon>
        <taxon>Kosmotogaceae</taxon>
        <taxon>Mesotoga</taxon>
    </lineage>
</organism>
<protein>
    <submittedName>
        <fullName evidence="1">Putative nucleotide kinase</fullName>
    </submittedName>
</protein>
<reference evidence="1 2" key="1">
    <citation type="journal article" date="2012" name="Genome Biol. Evol.">
        <title>Genome Sequence of the Mesophilic Thermotogales Bacterium Mesotoga prima MesG1.Ag.4.2 Reveals the Largest Thermotogales Genome To Date.</title>
        <authorList>
            <person name="Zhaxybayeva O."/>
            <person name="Swithers K.S."/>
            <person name="Foght J."/>
            <person name="Green A.G."/>
            <person name="Bruce D."/>
            <person name="Detter C."/>
            <person name="Han S."/>
            <person name="Teshima H."/>
            <person name="Han J."/>
            <person name="Woyke T."/>
            <person name="Pitluck S."/>
            <person name="Nolan M."/>
            <person name="Ivanova N."/>
            <person name="Pati A."/>
            <person name="Land M.L."/>
            <person name="Dlutek M."/>
            <person name="Doolittle W.F."/>
            <person name="Noll K.M."/>
            <person name="Nesbo C.L."/>
        </authorList>
    </citation>
    <scope>NUCLEOTIDE SEQUENCE [LARGE SCALE GENOMIC DNA]</scope>
    <source>
        <strain evidence="2">mesG1.Ag.4.2</strain>
    </source>
</reference>
<keyword evidence="1" id="KW-0418">Kinase</keyword>
<proteinExistence type="predicted"/>
<dbReference type="SUPFAM" id="SSF52540">
    <property type="entry name" value="P-loop containing nucleoside triphosphate hydrolases"/>
    <property type="match status" value="1"/>
</dbReference>
<dbReference type="GO" id="GO:0016301">
    <property type="term" value="F:kinase activity"/>
    <property type="evidence" value="ECO:0007669"/>
    <property type="project" value="UniProtKB-KW"/>
</dbReference>
<sequence>MKFFITGERNVGKSYLVERIKPVVKYRGFETRFDNDLENLYMNFYEGDSLLIGTRERGRLRIVEEGFLFATKLLGSLDIPNDNLLIMDEIGFLEEDSPEFQQAVVSSLRRAKHCLCVLRKGNFSFIDHLKRSMGIGSIELTEANREDVFGRVVREIEKERANLPSPGGDEGI</sequence>
<dbReference type="Gene3D" id="3.40.50.300">
    <property type="entry name" value="P-loop containing nucleotide triphosphate hydrolases"/>
    <property type="match status" value="1"/>
</dbReference>
<dbReference type="KEGG" id="mpg:Theba_1551"/>
<dbReference type="eggNOG" id="COG1618">
    <property type="taxonomic scope" value="Bacteria"/>
</dbReference>